<dbReference type="EMBL" id="CAJNOH010000472">
    <property type="protein sequence ID" value="CAF1051045.1"/>
    <property type="molecule type" value="Genomic_DNA"/>
</dbReference>
<organism evidence="7 9">
    <name type="scientific">Rotaria sordida</name>
    <dbReference type="NCBI Taxonomy" id="392033"/>
    <lineage>
        <taxon>Eukaryota</taxon>
        <taxon>Metazoa</taxon>
        <taxon>Spiralia</taxon>
        <taxon>Gnathifera</taxon>
        <taxon>Rotifera</taxon>
        <taxon>Eurotatoria</taxon>
        <taxon>Bdelloidea</taxon>
        <taxon>Philodinida</taxon>
        <taxon>Philodinidae</taxon>
        <taxon>Rotaria</taxon>
    </lineage>
</organism>
<evidence type="ECO:0000256" key="4">
    <source>
        <dbReference type="ARBA" id="ARBA00022842"/>
    </source>
</evidence>
<dbReference type="Proteomes" id="UP000663870">
    <property type="component" value="Unassembled WGS sequence"/>
</dbReference>
<dbReference type="SUPFAM" id="SSF51182">
    <property type="entry name" value="RmlC-like cupins"/>
    <property type="match status" value="1"/>
</dbReference>
<evidence type="ECO:0000313" key="10">
    <source>
        <dbReference type="Proteomes" id="UP000663870"/>
    </source>
</evidence>
<dbReference type="GO" id="GO:0008865">
    <property type="term" value="F:fructokinase activity"/>
    <property type="evidence" value="ECO:0007669"/>
    <property type="project" value="UniProtKB-EC"/>
</dbReference>
<dbReference type="PANTHER" id="PTHR42742">
    <property type="entry name" value="TRANSCRIPTIONAL REPRESSOR MPRA"/>
    <property type="match status" value="1"/>
</dbReference>
<dbReference type="Pfam" id="PF00480">
    <property type="entry name" value="ROK"/>
    <property type="match status" value="1"/>
</dbReference>
<comment type="caution">
    <text evidence="7">The sequence shown here is derived from an EMBL/GenBank/DDBJ whole genome shotgun (WGS) entry which is preliminary data.</text>
</comment>
<keyword evidence="3" id="KW-0862">Zinc</keyword>
<keyword evidence="10" id="KW-1185">Reference proteome</keyword>
<comment type="catalytic activity">
    <reaction evidence="6">
        <text>D-fructose + ATP = D-fructose 6-phosphate + ADP + H(+)</text>
        <dbReference type="Rhea" id="RHEA:16125"/>
        <dbReference type="ChEBI" id="CHEBI:15378"/>
        <dbReference type="ChEBI" id="CHEBI:30616"/>
        <dbReference type="ChEBI" id="CHEBI:37721"/>
        <dbReference type="ChEBI" id="CHEBI:61527"/>
        <dbReference type="ChEBI" id="CHEBI:456216"/>
        <dbReference type="EC" id="2.7.1.4"/>
    </reaction>
</comment>
<dbReference type="InterPro" id="IPR011051">
    <property type="entry name" value="RmlC_Cupin_sf"/>
</dbReference>
<evidence type="ECO:0000313" key="9">
    <source>
        <dbReference type="Proteomes" id="UP000663854"/>
    </source>
</evidence>
<dbReference type="Proteomes" id="UP000663854">
    <property type="component" value="Unassembled WGS sequence"/>
</dbReference>
<dbReference type="Gene3D" id="2.60.120.10">
    <property type="entry name" value="Jelly Rolls"/>
    <property type="match status" value="1"/>
</dbReference>
<dbReference type="AlphaFoldDB" id="A0A814KHB7"/>
<dbReference type="EMBL" id="CAJNOL010002760">
    <property type="protein sequence ID" value="CAF1527114.1"/>
    <property type="molecule type" value="Genomic_DNA"/>
</dbReference>
<dbReference type="Gene3D" id="3.30.420.40">
    <property type="match status" value="2"/>
</dbReference>
<dbReference type="InterPro" id="IPR043129">
    <property type="entry name" value="ATPase_NBD"/>
</dbReference>
<dbReference type="SUPFAM" id="SSF53067">
    <property type="entry name" value="Actin-like ATPase domain"/>
    <property type="match status" value="1"/>
</dbReference>
<gene>
    <name evidence="8" type="ORF">JXQ802_LOCUS41960</name>
    <name evidence="7" type="ORF">PYM288_LOCUS17148</name>
</gene>
<protein>
    <recommendedName>
        <fullName evidence="5">fructokinase</fullName>
        <ecNumber evidence="5">2.7.1.4</ecNumber>
    </recommendedName>
</protein>
<keyword evidence="2" id="KW-0479">Metal-binding</keyword>
<evidence type="ECO:0000256" key="2">
    <source>
        <dbReference type="ARBA" id="ARBA00022723"/>
    </source>
</evidence>
<dbReference type="PANTHER" id="PTHR42742:SF3">
    <property type="entry name" value="FRUCTOKINASE"/>
    <property type="match status" value="1"/>
</dbReference>
<evidence type="ECO:0000256" key="1">
    <source>
        <dbReference type="ARBA" id="ARBA00001946"/>
    </source>
</evidence>
<evidence type="ECO:0000313" key="8">
    <source>
        <dbReference type="EMBL" id="CAF1527114.1"/>
    </source>
</evidence>
<evidence type="ECO:0000256" key="6">
    <source>
        <dbReference type="ARBA" id="ARBA00048451"/>
    </source>
</evidence>
<keyword evidence="4" id="KW-0460">Magnesium</keyword>
<evidence type="ECO:0000313" key="7">
    <source>
        <dbReference type="EMBL" id="CAF1051045.1"/>
    </source>
</evidence>
<comment type="cofactor">
    <cofactor evidence="1">
        <name>Mg(2+)</name>
        <dbReference type="ChEBI" id="CHEBI:18420"/>
    </cofactor>
</comment>
<dbReference type="InterPro" id="IPR014710">
    <property type="entry name" value="RmlC-like_jellyroll"/>
</dbReference>
<sequence length="1111" mass="129677">MSSLVIGLNISDNRITSALVRVEYLPNKKLSIERDTYFSRTFEIDTDSDPRNIISNWIQCINDVLVDFIYNYDEYDNIIGISIGIPGPMDYESGTCYMQSPKFKNFFGLNIRLSLMHGLQDLITRWKHNYNNKHSTESTMSSPKKLTTLEKLRQQPLRRMTITPPTSPRISISFNVSPTLDKFQEELLKNKITNYCGRLDKETNMNDGTKTESFIYRSRRETYFHDVEIISPRKLLTANDFSPRLWAIIEQLAHVPISFYDDTVCFALGEANTDYNQDYERILALTLSTSFGSAFIDRGEIIRNREDVPSDGILSNCPYDQHSIADDWFSTRGLINIYKKLLRNEFPDDSSGTSSMTLSIDEEQQNDNNSLITEYFLVRQASKGDLNAKKAFQKYARLLGHFLVPYITAFRTQLIVISGNLADAWHLLEDELNLTIKKFSQAHVYFSLSPGKSICLGAVQQQSLEIPKTYFRQTHQYLLPVVKTIDTSQYDIYPCHQIPHGYIGIGHRTLNEKLCNLIDENNILLIDGFVGTYFNEYAYQLNKYYSNRIKTEKNLSSLLFYDSRTFLQINSNIQQESYLKDSKSLFGKLTSDLDFKKDFIDLKKFQFFKDNLSYPCVIIGPGSSYVNENSPLIYIDLAKNELYYRIATQTSFSYLKPTQRLLSDNNELTPPMYEQKCLYFLDYPVFNKLKQELLPRINYFIDGQRPNCPTWIAGDTFRQALVHIANQPIRVRPWFEPAPWGGQWLKTVCTNISKHSKNYAWSFEMITSENGLLLSDVNNHLIELSWNIFYGSQVDKILGNENHRRIFSGSNDFPIRFNFLDTIDGGNLSIQCNPSLEYVRTNFGEKITQDEAYYIIETKQHWKKELKNDITFSSYVYLGFHENVDRDEFHQALITSDKEKQDLNVEKYIQCIPANIHDFFLIPNETIHASGRNQVVLEISATPHIYTFKLYDWLRLGLDGRPRLLNIEHGIKNLKFDRRGEQLRCQPISLEIEQDKYEEQHLPTHNLHFYDVKRLIIEPNENIEIIRSTENRFHLCMLVQGDAIEIQFNSNDNNQHKQIQQYNYIETFLIPASINEYRLRPIIKNKHNEKQSHKFILLTAFLKWDCEKLFV</sequence>
<evidence type="ECO:0000256" key="3">
    <source>
        <dbReference type="ARBA" id="ARBA00022833"/>
    </source>
</evidence>
<dbReference type="CDD" id="cd07010">
    <property type="entry name" value="cupin_PMI_type_I_N_bac"/>
    <property type="match status" value="1"/>
</dbReference>
<proteinExistence type="predicted"/>
<accession>A0A814KHB7</accession>
<name>A0A814KHB7_9BILA</name>
<dbReference type="EC" id="2.7.1.4" evidence="5"/>
<dbReference type="InterPro" id="IPR000600">
    <property type="entry name" value="ROK"/>
</dbReference>
<reference evidence="7" key="1">
    <citation type="submission" date="2021-02" db="EMBL/GenBank/DDBJ databases">
        <authorList>
            <person name="Nowell W R."/>
        </authorList>
    </citation>
    <scope>NUCLEOTIDE SEQUENCE</scope>
</reference>
<dbReference type="GO" id="GO:0046872">
    <property type="term" value="F:metal ion binding"/>
    <property type="evidence" value="ECO:0007669"/>
    <property type="project" value="UniProtKB-KW"/>
</dbReference>
<dbReference type="InterPro" id="IPR051804">
    <property type="entry name" value="Carb_Metab_Reg_Kinase/Isom"/>
</dbReference>
<evidence type="ECO:0000256" key="5">
    <source>
        <dbReference type="ARBA" id="ARBA00038887"/>
    </source>
</evidence>